<dbReference type="SUPFAM" id="SSF55073">
    <property type="entry name" value="Nucleotide cyclase"/>
    <property type="match status" value="1"/>
</dbReference>
<dbReference type="InterPro" id="IPR001054">
    <property type="entry name" value="A/G_cyclase"/>
</dbReference>
<dbReference type="GO" id="GO:0004016">
    <property type="term" value="F:adenylate cyclase activity"/>
    <property type="evidence" value="ECO:0007669"/>
    <property type="project" value="TreeGrafter"/>
</dbReference>
<dbReference type="Proteomes" id="UP000075714">
    <property type="component" value="Unassembled WGS sequence"/>
</dbReference>
<comment type="subcellular location">
    <subcellularLocation>
        <location evidence="1">Membrane</location>
    </subcellularLocation>
</comment>
<dbReference type="OrthoDB" id="550151at2759"/>
<dbReference type="EMBL" id="LSYV01000006">
    <property type="protein sequence ID" value="KXZ54348.1"/>
    <property type="molecule type" value="Genomic_DNA"/>
</dbReference>
<keyword evidence="3" id="KW-0547">Nucleotide-binding</keyword>
<dbReference type="GO" id="GO:0000166">
    <property type="term" value="F:nucleotide binding"/>
    <property type="evidence" value="ECO:0007669"/>
    <property type="project" value="UniProtKB-KW"/>
</dbReference>
<keyword evidence="6 7" id="KW-0456">Lyase</keyword>
<dbReference type="FunFam" id="3.30.70.1230:FF:000030">
    <property type="entry name" value="Si:ch211-215j19.12"/>
    <property type="match status" value="1"/>
</dbReference>
<feature type="compositionally biased region" description="Low complexity" evidence="8">
    <location>
        <begin position="180"/>
        <end position="201"/>
    </location>
</feature>
<feature type="region of interest" description="Disordered" evidence="8">
    <location>
        <begin position="1135"/>
        <end position="1184"/>
    </location>
</feature>
<evidence type="ECO:0000256" key="4">
    <source>
        <dbReference type="ARBA" id="ARBA00022989"/>
    </source>
</evidence>
<keyword evidence="4" id="KW-1133">Transmembrane helix</keyword>
<accession>A0A150GXD5</accession>
<evidence type="ECO:0000313" key="10">
    <source>
        <dbReference type="EMBL" id="KXZ54348.1"/>
    </source>
</evidence>
<evidence type="ECO:0000256" key="5">
    <source>
        <dbReference type="ARBA" id="ARBA00023136"/>
    </source>
</evidence>
<evidence type="ECO:0000259" key="9">
    <source>
        <dbReference type="PROSITE" id="PS50125"/>
    </source>
</evidence>
<protein>
    <recommendedName>
        <fullName evidence="9">Guanylate cyclase domain-containing protein</fullName>
    </recommendedName>
</protein>
<feature type="domain" description="Guanylate cyclase" evidence="9">
    <location>
        <begin position="1427"/>
        <end position="1567"/>
    </location>
</feature>
<dbReference type="InterPro" id="IPR029787">
    <property type="entry name" value="Nucleotide_cyclase"/>
</dbReference>
<dbReference type="PROSITE" id="PS00452">
    <property type="entry name" value="GUANYLATE_CYCLASE_1"/>
    <property type="match status" value="1"/>
</dbReference>
<feature type="compositionally biased region" description="Polar residues" evidence="8">
    <location>
        <begin position="207"/>
        <end position="218"/>
    </location>
</feature>
<evidence type="ECO:0000256" key="7">
    <source>
        <dbReference type="RuleBase" id="RU000405"/>
    </source>
</evidence>
<keyword evidence="5" id="KW-0472">Membrane</keyword>
<evidence type="ECO:0000256" key="1">
    <source>
        <dbReference type="ARBA" id="ARBA00004370"/>
    </source>
</evidence>
<dbReference type="InterPro" id="IPR050401">
    <property type="entry name" value="Cyclic_nucleotide_synthase"/>
</dbReference>
<proteinExistence type="inferred from homology"/>
<organism evidence="10 11">
    <name type="scientific">Gonium pectorale</name>
    <name type="common">Green alga</name>
    <dbReference type="NCBI Taxonomy" id="33097"/>
    <lineage>
        <taxon>Eukaryota</taxon>
        <taxon>Viridiplantae</taxon>
        <taxon>Chlorophyta</taxon>
        <taxon>core chlorophytes</taxon>
        <taxon>Chlorophyceae</taxon>
        <taxon>CS clade</taxon>
        <taxon>Chlamydomonadales</taxon>
        <taxon>Volvocaceae</taxon>
        <taxon>Gonium</taxon>
    </lineage>
</organism>
<feature type="compositionally biased region" description="Pro residues" evidence="8">
    <location>
        <begin position="1234"/>
        <end position="1244"/>
    </location>
</feature>
<gene>
    <name evidence="10" type="ORF">GPECTOR_5g43</name>
</gene>
<dbReference type="CDD" id="cd07302">
    <property type="entry name" value="CHD"/>
    <property type="match status" value="1"/>
</dbReference>
<evidence type="ECO:0000256" key="6">
    <source>
        <dbReference type="ARBA" id="ARBA00023239"/>
    </source>
</evidence>
<comment type="similarity">
    <text evidence="7">Belongs to the adenylyl cyclase class-4/guanylyl cyclase family.</text>
</comment>
<feature type="region of interest" description="Disordered" evidence="8">
    <location>
        <begin position="160"/>
        <end position="218"/>
    </location>
</feature>
<dbReference type="PROSITE" id="PS50125">
    <property type="entry name" value="GUANYLATE_CYCLASE_2"/>
    <property type="match status" value="1"/>
</dbReference>
<feature type="region of interest" description="Disordered" evidence="8">
    <location>
        <begin position="64"/>
        <end position="94"/>
    </location>
</feature>
<dbReference type="Pfam" id="PF00211">
    <property type="entry name" value="Guanylate_cyc"/>
    <property type="match status" value="1"/>
</dbReference>
<evidence type="ECO:0000256" key="2">
    <source>
        <dbReference type="ARBA" id="ARBA00022692"/>
    </source>
</evidence>
<keyword evidence="11" id="KW-1185">Reference proteome</keyword>
<feature type="compositionally biased region" description="Low complexity" evidence="8">
    <location>
        <begin position="160"/>
        <end position="170"/>
    </location>
</feature>
<evidence type="ECO:0000313" key="11">
    <source>
        <dbReference type="Proteomes" id="UP000075714"/>
    </source>
</evidence>
<dbReference type="GO" id="GO:0004383">
    <property type="term" value="F:guanylate cyclase activity"/>
    <property type="evidence" value="ECO:0007669"/>
    <property type="project" value="TreeGrafter"/>
</dbReference>
<sequence>MVLGLFSNDPSLQLILEDIILSALAGRAVVHRQVLVCPRLAPPPAAPVPPAAAAAASPALGPAYSSSGQAANTPPTSRGLVSSDSLASSADRSSGMGLARNPLDDFLVVQIAACYLDQRHTGQSVQPPLLQPGDLPALFMTFSRPYAVALAAAGLPATAAGHHAPAAPGTGPRGSGAGGSAPLPQPSAAAASVSIASPRVSQHTHHSGSSLAKSPQPLAVTTSSGAFAAHTPSHHQKMSKSPSLGSLFGSLGKPSWMRPGNAAVAVGSPGPSPRWPFMHSNAAAATTAAAPGAMAAGVAAPPPPPPSAFAVHDSSLLHGVDLDTSHRGPSVSSAGNSVHAHNSNGCHDSGATIAAIWGAAEPVNTSSSLAPPPPPSLTDRPPPLRLPAASAAALEDLCGRLRMELSVLAQVPVAVTLLSLDGRVLYQNGRSVAFMGYAVDAPVAPGLDLTDPEHPLQRIFAADPPALESMWEAVYGGKVWSGLVCMPPRVELSQAAAPAPLAAPCQPLLLPRGASDSSLHAAAAHAACAGAGALASHGSTDVASDAAALSDAAAVFGRHSLLSLRRGDGTGSSNGAGSATGSGNGFLPIPQTGTVRPGAAGVPAAATTAVPVPGVAAVLAAANAAASPQDFGQFRRPGPGGFFSPPGPLPLSAIASAAASAAAGDNAGAVGAGRPGCLPRNTSAPLFRGCAGVGSPLPSVLESEACTGSASDAAALTGYGAAGSTFTSGAADAASGGFPPFGRSSWGLQRTASGCPPLGDLAYCSSPLGSVDPLSAAAAAGAAPYALRAAGGGAAAAGDGPLLPQQHLVPGQRRTRIHRSNSLAKTEHALDGSYRAMRLAQASQGLMAPGPVGVHYGSAAFTVAGVGVGASAGGATAWSYGAAASVNAGSYASADGLLQGSPRRPIDALLAQPAACGVGGATAAADSGAGGPVGAVSLAVTTSAPVPSGGARREAPGSAGAMACQPGSAAAALTAPGGSAPWHDVCPPAGHPPASRGSHHDLRMAPSPVGRAASAPGPDALARTGSGASAAAAAALQGAAGSGGGCCWHEIQANLLPDPVSGESQLLLMSQDVTAYVAAELEVRQVLDAEHRILESIFPRHVLEAMTLDKRRASAALAASGSLGLTPRPLERSVSNASALASTPSHPASLSNHPLTARAVSCGGGHPLHASGPPPQLQIAPTASESAASAAAAAVGVSVPSARGGAAEPSPACATAVPALIRISPIVAARADLQPPPQQLPPPQLQYHQQQQYLPPPASQRSVSAHLGAGAASGHLGISSQLGASASLASYNYSVYTGAGAYDSCDDRGSCSHSLYAYSEHIRTLDASSSARLRSPRLLSAGACLGGPPQAPQAAAGGRAVGPAPAAAGAAGTLAAGQLSSGGGGGASGGGGSFGGRASPGAARLRGGIASMGDLQQYMARSHEQVTVLFADIASFTSMCGQVPPDHVMAFLNDLFTTFDQLVEKHRVYKVETIGDCYMVCGGLMEEDAEGFRSVTEAVDPLHAHKVFAFACDMLAAAAQVPMPGSGEPVKLRVGLHSGPVMSGIVGLKMPRFCLFGDTVNTASRMESCGVAGSVHVSASTRALLGDCVDGFVPTDGVTVKGKGTMYTYLYHPLEATAASGPGGEAILDNPTPTQPPPLPLPVAIPAAIARELDGPRRPGMAPI</sequence>
<feature type="region of interest" description="Disordered" evidence="8">
    <location>
        <begin position="982"/>
        <end position="1024"/>
    </location>
</feature>
<dbReference type="GO" id="GO:0035556">
    <property type="term" value="P:intracellular signal transduction"/>
    <property type="evidence" value="ECO:0007669"/>
    <property type="project" value="InterPro"/>
</dbReference>
<evidence type="ECO:0000256" key="3">
    <source>
        <dbReference type="ARBA" id="ARBA00022741"/>
    </source>
</evidence>
<dbReference type="PANTHER" id="PTHR11920:SF335">
    <property type="entry name" value="GUANYLATE CYCLASE"/>
    <property type="match status" value="1"/>
</dbReference>
<feature type="region of interest" description="Disordered" evidence="8">
    <location>
        <begin position="1233"/>
        <end position="1265"/>
    </location>
</feature>
<dbReference type="GO" id="GO:0005886">
    <property type="term" value="C:plasma membrane"/>
    <property type="evidence" value="ECO:0007669"/>
    <property type="project" value="TreeGrafter"/>
</dbReference>
<name>A0A150GXD5_GONPE</name>
<feature type="region of interest" description="Disordered" evidence="8">
    <location>
        <begin position="943"/>
        <end position="963"/>
    </location>
</feature>
<dbReference type="GO" id="GO:0001653">
    <property type="term" value="F:peptide receptor activity"/>
    <property type="evidence" value="ECO:0007669"/>
    <property type="project" value="TreeGrafter"/>
</dbReference>
<feature type="region of interest" description="Disordered" evidence="8">
    <location>
        <begin position="325"/>
        <end position="345"/>
    </location>
</feature>
<keyword evidence="2" id="KW-0812">Transmembrane</keyword>
<feature type="compositionally biased region" description="Low complexity" evidence="8">
    <location>
        <begin position="77"/>
        <end position="94"/>
    </location>
</feature>
<reference evidence="11" key="1">
    <citation type="journal article" date="2016" name="Nat. Commun.">
        <title>The Gonium pectorale genome demonstrates co-option of cell cycle regulation during the evolution of multicellularity.</title>
        <authorList>
            <person name="Hanschen E.R."/>
            <person name="Marriage T.N."/>
            <person name="Ferris P.J."/>
            <person name="Hamaji T."/>
            <person name="Toyoda A."/>
            <person name="Fujiyama A."/>
            <person name="Neme R."/>
            <person name="Noguchi H."/>
            <person name="Minakuchi Y."/>
            <person name="Suzuki M."/>
            <person name="Kawai-Toyooka H."/>
            <person name="Smith D.R."/>
            <person name="Sparks H."/>
            <person name="Anderson J."/>
            <person name="Bakaric R."/>
            <person name="Luria V."/>
            <person name="Karger A."/>
            <person name="Kirschner M.W."/>
            <person name="Durand P.M."/>
            <person name="Michod R.E."/>
            <person name="Nozaki H."/>
            <person name="Olson B.J."/>
        </authorList>
    </citation>
    <scope>NUCLEOTIDE SEQUENCE [LARGE SCALE GENOMIC DNA]</scope>
    <source>
        <strain evidence="11">NIES-2863</strain>
    </source>
</reference>
<feature type="compositionally biased region" description="Polar residues" evidence="8">
    <location>
        <begin position="64"/>
        <end position="76"/>
    </location>
</feature>
<feature type="compositionally biased region" description="Polar residues" evidence="8">
    <location>
        <begin position="330"/>
        <end position="345"/>
    </location>
</feature>
<dbReference type="InterPro" id="IPR018297">
    <property type="entry name" value="A/G_cyclase_CS"/>
</dbReference>
<dbReference type="Gene3D" id="3.30.70.1230">
    <property type="entry name" value="Nucleotide cyclase"/>
    <property type="match status" value="1"/>
</dbReference>
<dbReference type="SMART" id="SM00044">
    <property type="entry name" value="CYCc"/>
    <property type="match status" value="1"/>
</dbReference>
<dbReference type="GO" id="GO:0007168">
    <property type="term" value="P:receptor guanylyl cyclase signaling pathway"/>
    <property type="evidence" value="ECO:0007669"/>
    <property type="project" value="TreeGrafter"/>
</dbReference>
<feature type="compositionally biased region" description="Polar residues" evidence="8">
    <location>
        <begin position="1135"/>
        <end position="1154"/>
    </location>
</feature>
<comment type="caution">
    <text evidence="10">The sequence shown here is derived from an EMBL/GenBank/DDBJ whole genome shotgun (WGS) entry which is preliminary data.</text>
</comment>
<dbReference type="PANTHER" id="PTHR11920">
    <property type="entry name" value="GUANYLYL CYCLASE"/>
    <property type="match status" value="1"/>
</dbReference>
<evidence type="ECO:0000256" key="8">
    <source>
        <dbReference type="SAM" id="MobiDB-lite"/>
    </source>
</evidence>